<accession>A0A4C2ES19</accession>
<reference evidence="1 2" key="1">
    <citation type="submission" date="2019-02" db="EMBL/GenBank/DDBJ databases">
        <title>Haloarcula mannanilyticum sp. nov., a mannan degrading haloarchaeon isolated from commercial salt.</title>
        <authorList>
            <person name="Enomoto S."/>
            <person name="Shimane Y."/>
            <person name="Kamekura M."/>
            <person name="Ito T."/>
            <person name="Moriya O."/>
            <person name="Ihara K."/>
            <person name="Takahashi-Ando N."/>
            <person name="Fukushima Y."/>
            <person name="Yoshida Y."/>
            <person name="Usama R."/>
            <person name="Takai K."/>
            <person name="Minegishi H."/>
        </authorList>
    </citation>
    <scope>NUCLEOTIDE SEQUENCE [LARGE SCALE GENOMIC DNA]</scope>
    <source>
        <strain evidence="1 2">MD130-1</strain>
    </source>
</reference>
<gene>
    <name evidence="1" type="ORF">Harman_33080</name>
</gene>
<dbReference type="AlphaFoldDB" id="A0A4C2ES19"/>
<evidence type="ECO:0000313" key="2">
    <source>
        <dbReference type="Proteomes" id="UP000304382"/>
    </source>
</evidence>
<proteinExistence type="predicted"/>
<comment type="caution">
    <text evidence="1">The sequence shown here is derived from an EMBL/GenBank/DDBJ whole genome shotgun (WGS) entry which is preliminary data.</text>
</comment>
<dbReference type="EMBL" id="BIXZ01000007">
    <property type="protein sequence ID" value="GCF15373.1"/>
    <property type="molecule type" value="Genomic_DNA"/>
</dbReference>
<name>A0A4C2ES19_9EURY</name>
<evidence type="ECO:0000313" key="1">
    <source>
        <dbReference type="EMBL" id="GCF15373.1"/>
    </source>
</evidence>
<organism evidence="1 2">
    <name type="scientific">Haloarcula mannanilytica</name>
    <dbReference type="NCBI Taxonomy" id="2509225"/>
    <lineage>
        <taxon>Archaea</taxon>
        <taxon>Methanobacteriati</taxon>
        <taxon>Methanobacteriota</taxon>
        <taxon>Stenosarchaea group</taxon>
        <taxon>Halobacteria</taxon>
        <taxon>Halobacteriales</taxon>
        <taxon>Haloarculaceae</taxon>
        <taxon>Haloarcula</taxon>
    </lineage>
</organism>
<dbReference type="OrthoDB" id="275839at2157"/>
<keyword evidence="2" id="KW-1185">Reference proteome</keyword>
<protein>
    <submittedName>
        <fullName evidence="1">Uncharacterized protein</fullName>
    </submittedName>
</protein>
<dbReference type="RefSeq" id="WP_160140702.1">
    <property type="nucleotide sequence ID" value="NZ_BIXZ01000007.1"/>
</dbReference>
<sequence>MSDSQNGTNYGTHGDENHSLNRFERNRFFNGKLMTARDMLAEQEYHAERLETVTSQVTGWGIVCGLDARVESPEGEERPQVVVESGVAIDRAGRLIVVPDDHSEPLKESIGGVNTEVSIYLRHDTCLTESVPAHGSEDACKEECDYNRTVETYDVVVEEGSPIGETEEGETTGEQKPLRLEHLRFPTEEEVSSDVTTDSGRIANENDAAHLPARYYHELTDDDVQFREVRDCETPKPGMVFLGHFESDAEGEWSVVDYWDEDTDPRPYVYTNDMLYTGLVDHATDFENPHELSLFVEGVENGAALGIDGRDVTLTGSGGTSVDVNGTVVTVSGGGADEVLDPVAEYFEEHKPRLDALRKVACVFEELRDQFEYVSASGQQQPPAIVADALTTVARQALDDDGDFAEIYEEPTEFLQFVIEQLLNRFEELASSLPDFVGGTDEFRRAISTLASLVESVQDDDVSNEDGNRVAIELLRLTESAKCLSGHCIRFGHLGDYTPVTSVLTLKDVAVDPMLVELSMLWTYVPTVVPVDSRFDKALEFLDSGLRVELPPSDFASVTLRRGESFAVTAFDDQDTDVDSADGVPGNNDPVTLAVESGQDQRPITYLNLEVEGGAPPSMVRDQMRERLSDEQRRRLEESETRTGQLLSVCLR</sequence>
<dbReference type="Proteomes" id="UP000304382">
    <property type="component" value="Unassembled WGS sequence"/>
</dbReference>